<proteinExistence type="predicted"/>
<sequence length="70" mass="7660">MALGVGDDEIGGDEVESWFFDGLRLLLGARGGRNGEQSQERKREDEGGGVSVAFGKDRRHTDFLDSRAYA</sequence>
<dbReference type="EMBL" id="CABN01000083">
    <property type="protein sequence ID" value="CBI00008.1"/>
    <property type="molecule type" value="Genomic_DNA"/>
</dbReference>
<organism evidence="2">
    <name type="scientific">mine drainage metagenome</name>
    <dbReference type="NCBI Taxonomy" id="410659"/>
    <lineage>
        <taxon>unclassified sequences</taxon>
        <taxon>metagenomes</taxon>
        <taxon>ecological metagenomes</taxon>
    </lineage>
</organism>
<evidence type="ECO:0000256" key="1">
    <source>
        <dbReference type="SAM" id="MobiDB-lite"/>
    </source>
</evidence>
<gene>
    <name evidence="2" type="ORF">CARN3_0987</name>
</gene>
<evidence type="ECO:0000313" key="2">
    <source>
        <dbReference type="EMBL" id="CBI00008.1"/>
    </source>
</evidence>
<feature type="region of interest" description="Disordered" evidence="1">
    <location>
        <begin position="30"/>
        <end position="53"/>
    </location>
</feature>
<accession>E6PYJ9</accession>
<name>E6PYJ9_9ZZZZ</name>
<reference evidence="2" key="1">
    <citation type="submission" date="2009-10" db="EMBL/GenBank/DDBJ databases">
        <title>Diversity of trophic interactions inside an arsenic-rich microbial ecosystem.</title>
        <authorList>
            <person name="Bertin P.N."/>
            <person name="Heinrich-Salmeron A."/>
            <person name="Pelletier E."/>
            <person name="Goulhen-Chollet F."/>
            <person name="Arsene-Ploetze F."/>
            <person name="Gallien S."/>
            <person name="Calteau A."/>
            <person name="Vallenet D."/>
            <person name="Casiot C."/>
            <person name="Chane-Woon-Ming B."/>
            <person name="Giloteaux L."/>
            <person name="Barakat M."/>
            <person name="Bonnefoy V."/>
            <person name="Bruneel O."/>
            <person name="Chandler M."/>
            <person name="Cleiss J."/>
            <person name="Duran R."/>
            <person name="Elbaz-Poulichet F."/>
            <person name="Fonknechten N."/>
            <person name="Lauga B."/>
            <person name="Mornico D."/>
            <person name="Ortet P."/>
            <person name="Schaeffer C."/>
            <person name="Siguier P."/>
            <person name="Alexander Thil Smith A."/>
            <person name="Van Dorsselaer A."/>
            <person name="Weissenbach J."/>
            <person name="Medigue C."/>
            <person name="Le Paslier D."/>
        </authorList>
    </citation>
    <scope>NUCLEOTIDE SEQUENCE</scope>
</reference>
<dbReference type="AlphaFoldDB" id="E6PYJ9"/>
<comment type="caution">
    <text evidence="2">The sequence shown here is derived from an EMBL/GenBank/DDBJ whole genome shotgun (WGS) entry which is preliminary data.</text>
</comment>
<protein>
    <submittedName>
        <fullName evidence="2">Uncharacterized protein</fullName>
    </submittedName>
</protein>